<gene>
    <name evidence="1" type="ORF">C4B59_08160</name>
</gene>
<evidence type="ECO:0000313" key="1">
    <source>
        <dbReference type="EMBL" id="PXF60635.1"/>
    </source>
</evidence>
<name>A0AC61L2N4_9EURY</name>
<protein>
    <submittedName>
        <fullName evidence="1">Desulfoferrodoxin</fullName>
    </submittedName>
</protein>
<accession>A0AC61L2N4</accession>
<organism evidence="1 2">
    <name type="scientific">Candidatus Methanogaster sp</name>
    <dbReference type="NCBI Taxonomy" id="3386292"/>
    <lineage>
        <taxon>Archaea</taxon>
        <taxon>Methanobacteriati</taxon>
        <taxon>Methanobacteriota</taxon>
        <taxon>Stenosarchaea group</taxon>
        <taxon>Methanomicrobia</taxon>
        <taxon>Methanosarcinales</taxon>
        <taxon>ANME-2 cluster</taxon>
        <taxon>Candidatus Methanogasteraceae</taxon>
        <taxon>Candidatus Methanogaster</taxon>
    </lineage>
</organism>
<comment type="caution">
    <text evidence="1">The sequence shown here is derived from an EMBL/GenBank/DDBJ whole genome shotgun (WGS) entry which is preliminary data.</text>
</comment>
<reference evidence="1" key="1">
    <citation type="submission" date="2018-01" db="EMBL/GenBank/DDBJ databases">
        <authorList>
            <person name="Krukenberg V."/>
        </authorList>
    </citation>
    <scope>NUCLEOTIDE SEQUENCE</scope>
    <source>
        <strain evidence="1">E20ANME2</strain>
    </source>
</reference>
<proteinExistence type="predicted"/>
<sequence>MTDKGEVYECEICGNVVEVIEAGSGELVCCGVPMELVS</sequence>
<evidence type="ECO:0000313" key="2">
    <source>
        <dbReference type="Proteomes" id="UP000248329"/>
    </source>
</evidence>
<dbReference type="Proteomes" id="UP000248329">
    <property type="component" value="Unassembled WGS sequence"/>
</dbReference>
<dbReference type="EMBL" id="PQXF01000013">
    <property type="protein sequence ID" value="PXF60635.1"/>
    <property type="molecule type" value="Genomic_DNA"/>
</dbReference>